<accession>A0A0F9NJ50</accession>
<gene>
    <name evidence="1" type="ORF">LCGC14_0944370</name>
</gene>
<proteinExistence type="predicted"/>
<evidence type="ECO:0000313" key="1">
    <source>
        <dbReference type="EMBL" id="KKN19580.1"/>
    </source>
</evidence>
<protein>
    <submittedName>
        <fullName evidence="1">Uncharacterized protein</fullName>
    </submittedName>
</protein>
<name>A0A0F9NJ50_9ZZZZ</name>
<comment type="caution">
    <text evidence="1">The sequence shown here is derived from an EMBL/GenBank/DDBJ whole genome shotgun (WGS) entry which is preliminary data.</text>
</comment>
<reference evidence="1" key="1">
    <citation type="journal article" date="2015" name="Nature">
        <title>Complex archaea that bridge the gap between prokaryotes and eukaryotes.</title>
        <authorList>
            <person name="Spang A."/>
            <person name="Saw J.H."/>
            <person name="Jorgensen S.L."/>
            <person name="Zaremba-Niedzwiedzka K."/>
            <person name="Martijn J."/>
            <person name="Lind A.E."/>
            <person name="van Eijk R."/>
            <person name="Schleper C."/>
            <person name="Guy L."/>
            <person name="Ettema T.J."/>
        </authorList>
    </citation>
    <scope>NUCLEOTIDE SEQUENCE</scope>
</reference>
<sequence>MIKREKTTGDTTVVTYICDNCVKPMPGAAINVYYPYGHINDSLDGPSHFCSDKCLVEFTAKLVKKYGPWRSKEEVRKGKRVRSSAEWRKGGVTNPKARRVVRRVRKIFRKRNTRKND</sequence>
<organism evidence="1">
    <name type="scientific">marine sediment metagenome</name>
    <dbReference type="NCBI Taxonomy" id="412755"/>
    <lineage>
        <taxon>unclassified sequences</taxon>
        <taxon>metagenomes</taxon>
        <taxon>ecological metagenomes</taxon>
    </lineage>
</organism>
<dbReference type="EMBL" id="LAZR01003322">
    <property type="protein sequence ID" value="KKN19580.1"/>
    <property type="molecule type" value="Genomic_DNA"/>
</dbReference>
<dbReference type="AlphaFoldDB" id="A0A0F9NJ50"/>